<proteinExistence type="predicted"/>
<keyword evidence="3" id="KW-1185">Reference proteome</keyword>
<evidence type="ECO:0000313" key="3">
    <source>
        <dbReference type="Proteomes" id="UP001652700"/>
    </source>
</evidence>
<dbReference type="PANTHER" id="PTHR22876">
    <property type="entry name" value="ZGC:101016"/>
    <property type="match status" value="1"/>
</dbReference>
<evidence type="ECO:0000313" key="2">
    <source>
        <dbReference type="EnsemblMetazoa" id="XP_028136637.1"/>
    </source>
</evidence>
<dbReference type="InterPro" id="IPR019351">
    <property type="entry name" value="DUF2039"/>
</dbReference>
<evidence type="ECO:0000256" key="1">
    <source>
        <dbReference type="SAM" id="MobiDB-lite"/>
    </source>
</evidence>
<reference evidence="4" key="1">
    <citation type="submission" date="2025-04" db="UniProtKB">
        <authorList>
            <consortium name="RefSeq"/>
        </authorList>
    </citation>
    <scope>IDENTIFICATION</scope>
    <source>
        <tissue evidence="4">Whole insect</tissue>
    </source>
</reference>
<dbReference type="RefSeq" id="XP_028136637.1">
    <property type="nucleotide sequence ID" value="XM_028280836.1"/>
</dbReference>
<dbReference type="OrthoDB" id="250548at2759"/>
<dbReference type="Pfam" id="PF10217">
    <property type="entry name" value="DUF2039"/>
    <property type="match status" value="1"/>
</dbReference>
<dbReference type="InParanoid" id="A0A6P7FPC4"/>
<feature type="compositionally biased region" description="Acidic residues" evidence="1">
    <location>
        <begin position="181"/>
        <end position="211"/>
    </location>
</feature>
<sequence>MSTQKGNTGRTRPQKHKNRSAFKNNLHDTNHRTKMINSIQVSDVCARCKDIIEWKIKYKKYKPLTQPKTCNKCGLKTVKKAYHVMCSDCGKKLGVCTKCCEKREVFVAEPTEKQQVQLDNELKALLQSLPERKRRTFIRYMNKKDKDKEVIGEDKKLKEATEAEDRKDLLNKLNSLKVNEDDGFDDFDEDDFSGGSEDEEGSEDDEDIEDS</sequence>
<reference evidence="2" key="2">
    <citation type="submission" date="2025-05" db="UniProtKB">
        <authorList>
            <consortium name="EnsemblMetazoa"/>
        </authorList>
    </citation>
    <scope>IDENTIFICATION</scope>
</reference>
<organism evidence="4">
    <name type="scientific">Diabrotica virgifera virgifera</name>
    <name type="common">western corn rootworm</name>
    <dbReference type="NCBI Taxonomy" id="50390"/>
    <lineage>
        <taxon>Eukaryota</taxon>
        <taxon>Metazoa</taxon>
        <taxon>Ecdysozoa</taxon>
        <taxon>Arthropoda</taxon>
        <taxon>Hexapoda</taxon>
        <taxon>Insecta</taxon>
        <taxon>Pterygota</taxon>
        <taxon>Neoptera</taxon>
        <taxon>Endopterygota</taxon>
        <taxon>Coleoptera</taxon>
        <taxon>Polyphaga</taxon>
        <taxon>Cucujiformia</taxon>
        <taxon>Chrysomeloidea</taxon>
        <taxon>Chrysomelidae</taxon>
        <taxon>Galerucinae</taxon>
        <taxon>Diabroticina</taxon>
        <taxon>Diabroticites</taxon>
        <taxon>Diabrotica</taxon>
    </lineage>
</organism>
<dbReference type="EnsemblMetazoa" id="XM_028280836.2">
    <property type="protein sequence ID" value="XP_028136637.1"/>
    <property type="gene ID" value="LOC114331310"/>
</dbReference>
<dbReference type="FunCoup" id="A0A6P7FPC4">
    <property type="interactions" value="576"/>
</dbReference>
<evidence type="ECO:0000313" key="4">
    <source>
        <dbReference type="RefSeq" id="XP_028136637.1"/>
    </source>
</evidence>
<feature type="compositionally biased region" description="Polar residues" evidence="1">
    <location>
        <begin position="1"/>
        <end position="11"/>
    </location>
</feature>
<feature type="region of interest" description="Disordered" evidence="1">
    <location>
        <begin position="179"/>
        <end position="211"/>
    </location>
</feature>
<dbReference type="PANTHER" id="PTHR22876:SF5">
    <property type="entry name" value="CHROMOSOME 9 OPEN READING FRAME 85"/>
    <property type="match status" value="1"/>
</dbReference>
<dbReference type="AlphaFoldDB" id="A0A6P7FPC4"/>
<dbReference type="GeneID" id="114331310"/>
<accession>A0A6P7FPC4</accession>
<gene>
    <name evidence="4" type="primary">LOC114331310</name>
</gene>
<name>A0A6P7FPC4_DIAVI</name>
<dbReference type="Proteomes" id="UP001652700">
    <property type="component" value="Unplaced"/>
</dbReference>
<dbReference type="KEGG" id="dvv:114331310"/>
<protein>
    <submittedName>
        <fullName evidence="4">Uncharacterized protein C9orf85 homolog isoform X1</fullName>
    </submittedName>
</protein>
<feature type="region of interest" description="Disordered" evidence="1">
    <location>
        <begin position="1"/>
        <end position="29"/>
    </location>
</feature>